<dbReference type="Proteomes" id="UP001055712">
    <property type="component" value="Unassembled WGS sequence"/>
</dbReference>
<sequence>MASWRAPAGGTEEVPLMQRMRHPLPAPSFAASTAWARAAYLPANHPLTREAERLRDILLLAMEALIVEQHGANSAVAAAFRAKARSRPIPIRVFSCAAGPVAGFTDGFNSIAICDTEAMPHSATIPHELAHVVLRHAVLRTQHPGLNKLPWQTVLTELEADRLAVLSMAHAGYDPCPAILGRLLASGTRVANWQLLQAELLVIAARDPAALTTLIASDGIGSGGLLWPNREKQALNFAQVRRCLGVHGDVCAGSVAQGTWL</sequence>
<evidence type="ECO:0000313" key="2">
    <source>
        <dbReference type="Proteomes" id="UP001055712"/>
    </source>
</evidence>
<keyword evidence="2" id="KW-1185">Reference proteome</keyword>
<dbReference type="AlphaFoldDB" id="A0A9D4YZ58"/>
<protein>
    <submittedName>
        <fullName evidence="1">Uncharacterized protein</fullName>
    </submittedName>
</protein>
<proteinExistence type="predicted"/>
<comment type="caution">
    <text evidence="1">The sequence shown here is derived from an EMBL/GenBank/DDBJ whole genome shotgun (WGS) entry which is preliminary data.</text>
</comment>
<organism evidence="1 2">
    <name type="scientific">Chlorella vulgaris</name>
    <name type="common">Green alga</name>
    <dbReference type="NCBI Taxonomy" id="3077"/>
    <lineage>
        <taxon>Eukaryota</taxon>
        <taxon>Viridiplantae</taxon>
        <taxon>Chlorophyta</taxon>
        <taxon>core chlorophytes</taxon>
        <taxon>Trebouxiophyceae</taxon>
        <taxon>Chlorellales</taxon>
        <taxon>Chlorellaceae</taxon>
        <taxon>Chlorella clade</taxon>
        <taxon>Chlorella</taxon>
    </lineage>
</organism>
<name>A0A9D4YZ58_CHLVU</name>
<dbReference type="EMBL" id="SIDB01000003">
    <property type="protein sequence ID" value="KAI3434423.1"/>
    <property type="molecule type" value="Genomic_DNA"/>
</dbReference>
<evidence type="ECO:0000313" key="1">
    <source>
        <dbReference type="EMBL" id="KAI3434423.1"/>
    </source>
</evidence>
<reference evidence="1" key="2">
    <citation type="submission" date="2020-11" db="EMBL/GenBank/DDBJ databases">
        <authorList>
            <person name="Cecchin M."/>
            <person name="Marcolungo L."/>
            <person name="Rossato M."/>
            <person name="Girolomoni L."/>
            <person name="Cosentino E."/>
            <person name="Cuine S."/>
            <person name="Li-Beisson Y."/>
            <person name="Delledonne M."/>
            <person name="Ballottari M."/>
        </authorList>
    </citation>
    <scope>NUCLEOTIDE SEQUENCE</scope>
    <source>
        <strain evidence="1">211/11P</strain>
        <tissue evidence="1">Whole cell</tissue>
    </source>
</reference>
<gene>
    <name evidence="1" type="ORF">D9Q98_002501</name>
</gene>
<reference evidence="1" key="1">
    <citation type="journal article" date="2019" name="Plant J.">
        <title>Chlorella vulgaris genome assembly and annotation reveals the molecular basis for metabolic acclimation to high light conditions.</title>
        <authorList>
            <person name="Cecchin M."/>
            <person name="Marcolungo L."/>
            <person name="Rossato M."/>
            <person name="Girolomoni L."/>
            <person name="Cosentino E."/>
            <person name="Cuine S."/>
            <person name="Li-Beisson Y."/>
            <person name="Delledonne M."/>
            <person name="Ballottari M."/>
        </authorList>
    </citation>
    <scope>NUCLEOTIDE SEQUENCE</scope>
    <source>
        <strain evidence="1">211/11P</strain>
    </source>
</reference>
<accession>A0A9D4YZ58</accession>